<dbReference type="InterPro" id="IPR012893">
    <property type="entry name" value="HipA-like_C"/>
</dbReference>
<name>A0ABV8D8W5_9BURK</name>
<dbReference type="Gene3D" id="1.10.1070.20">
    <property type="match status" value="1"/>
</dbReference>
<evidence type="ECO:0000313" key="6">
    <source>
        <dbReference type="EMBL" id="MFC3934465.1"/>
    </source>
</evidence>
<evidence type="ECO:0000259" key="5">
    <source>
        <dbReference type="Pfam" id="PF13657"/>
    </source>
</evidence>
<dbReference type="PANTHER" id="PTHR37419">
    <property type="entry name" value="SERINE/THREONINE-PROTEIN KINASE TOXIN HIPA"/>
    <property type="match status" value="1"/>
</dbReference>
<protein>
    <submittedName>
        <fullName evidence="6">HipA domain-containing protein</fullName>
    </submittedName>
</protein>
<reference evidence="7" key="1">
    <citation type="journal article" date="2019" name="Int. J. Syst. Evol. Microbiol.">
        <title>The Global Catalogue of Microorganisms (GCM) 10K type strain sequencing project: providing services to taxonomists for standard genome sequencing and annotation.</title>
        <authorList>
            <consortium name="The Broad Institute Genomics Platform"/>
            <consortium name="The Broad Institute Genome Sequencing Center for Infectious Disease"/>
            <person name="Wu L."/>
            <person name="Ma J."/>
        </authorList>
    </citation>
    <scope>NUCLEOTIDE SEQUENCE [LARGE SCALE GENOMIC DNA]</scope>
    <source>
        <strain evidence="7">CCUG 2113</strain>
    </source>
</reference>
<feature type="domain" description="HipA N-terminal subdomain 1" evidence="5">
    <location>
        <begin position="6"/>
        <end position="107"/>
    </location>
</feature>
<dbReference type="NCBIfam" id="TIGR03071">
    <property type="entry name" value="couple_hipA"/>
    <property type="match status" value="1"/>
</dbReference>
<evidence type="ECO:0000256" key="2">
    <source>
        <dbReference type="ARBA" id="ARBA00022679"/>
    </source>
</evidence>
<comment type="similarity">
    <text evidence="1">Belongs to the HipA Ser/Thr kinase family.</text>
</comment>
<dbReference type="InterPro" id="IPR052028">
    <property type="entry name" value="HipA_Ser/Thr_kinase"/>
</dbReference>
<dbReference type="EMBL" id="JBHSAJ010000018">
    <property type="protein sequence ID" value="MFC3934465.1"/>
    <property type="molecule type" value="Genomic_DNA"/>
</dbReference>
<evidence type="ECO:0000259" key="4">
    <source>
        <dbReference type="Pfam" id="PF07804"/>
    </source>
</evidence>
<keyword evidence="7" id="KW-1185">Reference proteome</keyword>
<dbReference type="Pfam" id="PF13657">
    <property type="entry name" value="Couple_hipA"/>
    <property type="match status" value="1"/>
</dbReference>
<keyword evidence="3" id="KW-0418">Kinase</keyword>
<keyword evidence="2" id="KW-0808">Transferase</keyword>
<dbReference type="PANTHER" id="PTHR37419:SF1">
    <property type="entry name" value="SERINE_THREONINE-PROTEIN KINASE TOXIN HIPA"/>
    <property type="match status" value="1"/>
</dbReference>
<proteinExistence type="inferred from homology"/>
<dbReference type="Pfam" id="PF07804">
    <property type="entry name" value="HipA_C"/>
    <property type="match status" value="1"/>
</dbReference>
<evidence type="ECO:0000256" key="3">
    <source>
        <dbReference type="ARBA" id="ARBA00022777"/>
    </source>
</evidence>
<dbReference type="RefSeq" id="WP_055399769.1">
    <property type="nucleotide sequence ID" value="NZ_JAMXAX010000159.1"/>
</dbReference>
<evidence type="ECO:0000256" key="1">
    <source>
        <dbReference type="ARBA" id="ARBA00010164"/>
    </source>
</evidence>
<gene>
    <name evidence="6" type="ORF">ACFOW3_07495</name>
</gene>
<accession>A0ABV8D8W5</accession>
<evidence type="ECO:0000313" key="7">
    <source>
        <dbReference type="Proteomes" id="UP001595693"/>
    </source>
</evidence>
<dbReference type="InterPro" id="IPR017508">
    <property type="entry name" value="HipA_N1"/>
</dbReference>
<feature type="domain" description="HipA-like C-terminal" evidence="4">
    <location>
        <begin position="147"/>
        <end position="389"/>
    </location>
</feature>
<sequence>MSQRQLQVQINGQLVGSLFDQNNVWGFQYAESWLQQPRPFALSPALPLGPELLLDGATLRPVQWFFDNLLPEERLREVIVKEEGVEAADAFGLLARLGSESAGALVLQPPGAPDAPQGAMELTREALSARIRNLPRASLTHQAPKRMSLAGAQHKMVVSFDPATGRLMEPLKGSPSTHILKPNSTADGFPHSVVNELFTMRLAGALGLKVPKVWRLYVPEPVYIIERFDRKTTAPGGDVQRIHALDGCQSLNEMAYAKYRSATFEKLLQLIELCRNRAAARLDVFRWILFNTLVGNSDCHLKNISFLIDDEGTRVAPFYDLLCTAVYHTKSMANEQAVWPDEKLAMPIVGAHFFSNVTRLRLIETGVALKLGKKTAEREIDAMAGKLAQAADSVIQAMEAEHDNWPQMGKASAATRGAEAHLLRAIRHVVIKDMLDLVR</sequence>
<organism evidence="6 7">
    <name type="scientific">Acidovorax facilis</name>
    <dbReference type="NCBI Taxonomy" id="12917"/>
    <lineage>
        <taxon>Bacteria</taxon>
        <taxon>Pseudomonadati</taxon>
        <taxon>Pseudomonadota</taxon>
        <taxon>Betaproteobacteria</taxon>
        <taxon>Burkholderiales</taxon>
        <taxon>Comamonadaceae</taxon>
        <taxon>Acidovorax</taxon>
    </lineage>
</organism>
<comment type="caution">
    <text evidence="6">The sequence shown here is derived from an EMBL/GenBank/DDBJ whole genome shotgun (WGS) entry which is preliminary data.</text>
</comment>
<dbReference type="Proteomes" id="UP001595693">
    <property type="component" value="Unassembled WGS sequence"/>
</dbReference>